<dbReference type="AlphaFoldDB" id="A0A813TNR7"/>
<feature type="chain" id="PRO_5032476916" description="NADP-dependent oxidoreductase domain-containing protein" evidence="7">
    <location>
        <begin position="20"/>
        <end position="345"/>
    </location>
</feature>
<evidence type="ECO:0000256" key="2">
    <source>
        <dbReference type="ARBA" id="ARBA00022857"/>
    </source>
</evidence>
<evidence type="ECO:0000256" key="3">
    <source>
        <dbReference type="ARBA" id="ARBA00023002"/>
    </source>
</evidence>
<dbReference type="Proteomes" id="UP000663852">
    <property type="component" value="Unassembled WGS sequence"/>
</dbReference>
<feature type="active site" description="Proton donor" evidence="4">
    <location>
        <position position="91"/>
    </location>
</feature>
<dbReference type="InterPro" id="IPR018170">
    <property type="entry name" value="Aldo/ket_reductase_CS"/>
</dbReference>
<comment type="caution">
    <text evidence="9">The sequence shown here is derived from an EMBL/GenBank/DDBJ whole genome shotgun (WGS) entry which is preliminary data.</text>
</comment>
<dbReference type="SUPFAM" id="SSF51430">
    <property type="entry name" value="NAD(P)-linked oxidoreductase"/>
    <property type="match status" value="1"/>
</dbReference>
<keyword evidence="7" id="KW-0732">Signal</keyword>
<feature type="binding site" evidence="5">
    <location>
        <position position="147"/>
    </location>
    <ligand>
        <name>substrate</name>
    </ligand>
</feature>
<sequence>MCFQYLLFAGLLLISKLHATSEIKSIKQQPTVRLMNAVHGEVLMPVVGLGTGGYGSANGSGGEYWGPEQGHNATVAWLNMGGRRIDSSDDYASRDGVGTGWVASGIPRLEVFITSKVDPAGYEQTLSKFTDILKSLQTTYVDLLLIHWPGAQPGKSDKPIPPCKQGKATWTDCRIETWRALETIFKLQQVRAIGVSNYEVNHLLEIFNLNSTLPSVNQVEFHPYWHEDELVDFCQKHNITFNSYSPVGCPDHALTLGPTWNPIPDLRKHPRVVTIAAKHGKTSAQVVLRWHWQQGIVVNPRTRDPTHMMENMSIFDFELDQEDMMTLAYLNHPMSKVCGDPRLIP</sequence>
<dbReference type="InterPro" id="IPR023210">
    <property type="entry name" value="NADP_OxRdtase_dom"/>
</dbReference>
<dbReference type="PIRSF" id="PIRSF000097">
    <property type="entry name" value="AKR"/>
    <property type="match status" value="1"/>
</dbReference>
<feature type="domain" description="NADP-dependent oxidoreductase" evidence="8">
    <location>
        <begin position="48"/>
        <end position="328"/>
    </location>
</feature>
<dbReference type="EMBL" id="CAJNOJ010000014">
    <property type="protein sequence ID" value="CAF0810896.1"/>
    <property type="molecule type" value="Genomic_DNA"/>
</dbReference>
<dbReference type="PRINTS" id="PR00069">
    <property type="entry name" value="ALDKETRDTASE"/>
</dbReference>
<proteinExistence type="inferred from homology"/>
<dbReference type="PROSITE" id="PS00062">
    <property type="entry name" value="ALDOKETO_REDUCTASE_2"/>
    <property type="match status" value="1"/>
</dbReference>
<name>A0A813TNR7_ADIRI</name>
<dbReference type="GO" id="GO:0016616">
    <property type="term" value="F:oxidoreductase activity, acting on the CH-OH group of donors, NAD or NADP as acceptor"/>
    <property type="evidence" value="ECO:0007669"/>
    <property type="project" value="UniProtKB-ARBA"/>
</dbReference>
<evidence type="ECO:0000313" key="10">
    <source>
        <dbReference type="Proteomes" id="UP000663852"/>
    </source>
</evidence>
<gene>
    <name evidence="9" type="ORF">EDS130_LOCUS5349</name>
</gene>
<evidence type="ECO:0000259" key="8">
    <source>
        <dbReference type="Pfam" id="PF00248"/>
    </source>
</evidence>
<evidence type="ECO:0000256" key="7">
    <source>
        <dbReference type="SAM" id="SignalP"/>
    </source>
</evidence>
<evidence type="ECO:0000256" key="6">
    <source>
        <dbReference type="PIRSR" id="PIRSR000097-3"/>
    </source>
</evidence>
<evidence type="ECO:0000256" key="5">
    <source>
        <dbReference type="PIRSR" id="PIRSR000097-2"/>
    </source>
</evidence>
<dbReference type="OrthoDB" id="416253at2759"/>
<feature type="signal peptide" evidence="7">
    <location>
        <begin position="1"/>
        <end position="19"/>
    </location>
</feature>
<dbReference type="Gene3D" id="3.20.20.100">
    <property type="entry name" value="NADP-dependent oxidoreductase domain"/>
    <property type="match status" value="1"/>
</dbReference>
<feature type="site" description="Lowers pKa of active site Tyr" evidence="6">
    <location>
        <position position="116"/>
    </location>
</feature>
<protein>
    <recommendedName>
        <fullName evidence="8">NADP-dependent oxidoreductase domain-containing protein</fullName>
    </recommendedName>
</protein>
<keyword evidence="2" id="KW-0521">NADP</keyword>
<evidence type="ECO:0000313" key="9">
    <source>
        <dbReference type="EMBL" id="CAF0810896.1"/>
    </source>
</evidence>
<keyword evidence="3" id="KW-0560">Oxidoreductase</keyword>
<organism evidence="9 10">
    <name type="scientific">Adineta ricciae</name>
    <name type="common">Rotifer</name>
    <dbReference type="NCBI Taxonomy" id="249248"/>
    <lineage>
        <taxon>Eukaryota</taxon>
        <taxon>Metazoa</taxon>
        <taxon>Spiralia</taxon>
        <taxon>Gnathifera</taxon>
        <taxon>Rotifera</taxon>
        <taxon>Eurotatoria</taxon>
        <taxon>Bdelloidea</taxon>
        <taxon>Adinetida</taxon>
        <taxon>Adinetidae</taxon>
        <taxon>Adineta</taxon>
    </lineage>
</organism>
<reference evidence="9" key="1">
    <citation type="submission" date="2021-02" db="EMBL/GenBank/DDBJ databases">
        <authorList>
            <person name="Nowell W R."/>
        </authorList>
    </citation>
    <scope>NUCLEOTIDE SEQUENCE</scope>
</reference>
<dbReference type="PANTHER" id="PTHR43827:SF3">
    <property type="entry name" value="NADP-DEPENDENT OXIDOREDUCTASE DOMAIN-CONTAINING PROTEIN"/>
    <property type="match status" value="1"/>
</dbReference>
<dbReference type="PANTHER" id="PTHR43827">
    <property type="entry name" value="2,5-DIKETO-D-GLUCONIC ACID REDUCTASE"/>
    <property type="match status" value="1"/>
</dbReference>
<dbReference type="InterPro" id="IPR036812">
    <property type="entry name" value="NAD(P)_OxRdtase_dom_sf"/>
</dbReference>
<evidence type="ECO:0000256" key="1">
    <source>
        <dbReference type="ARBA" id="ARBA00007905"/>
    </source>
</evidence>
<comment type="similarity">
    <text evidence="1">Belongs to the aldo/keto reductase family.</text>
</comment>
<dbReference type="Pfam" id="PF00248">
    <property type="entry name" value="Aldo_ket_red"/>
    <property type="match status" value="1"/>
</dbReference>
<evidence type="ECO:0000256" key="4">
    <source>
        <dbReference type="PIRSR" id="PIRSR000097-1"/>
    </source>
</evidence>
<dbReference type="CDD" id="cd19071">
    <property type="entry name" value="AKR_AKR1-5-like"/>
    <property type="match status" value="1"/>
</dbReference>
<accession>A0A813TNR7</accession>
<dbReference type="InterPro" id="IPR020471">
    <property type="entry name" value="AKR"/>
</dbReference>